<comment type="caution">
    <text evidence="3">The sequence shown here is derived from an EMBL/GenBank/DDBJ whole genome shotgun (WGS) entry which is preliminary data.</text>
</comment>
<feature type="compositionally biased region" description="Low complexity" evidence="1">
    <location>
        <begin position="1"/>
        <end position="23"/>
    </location>
</feature>
<accession>A0A927NBZ8</accession>
<protein>
    <recommendedName>
        <fullName evidence="2">NAD-dependent epimerase/dehydratase domain-containing protein</fullName>
    </recommendedName>
</protein>
<dbReference type="Proteomes" id="UP000638648">
    <property type="component" value="Unassembled WGS sequence"/>
</dbReference>
<dbReference type="InterPro" id="IPR036291">
    <property type="entry name" value="NAD(P)-bd_dom_sf"/>
</dbReference>
<dbReference type="AlphaFoldDB" id="A0A927NBZ8"/>
<sequence length="298" mass="33082">MSSDASSTASTASTASTDASDAAGPNASNGSAKRVLLTGATGYIAGQLLPGFRERYDLRLVDIAPAPGVEVVDLLETPVEELAPLFEGVDVVVHTAYQRPTGADSQARYDTERRNVDLMQRVYQLAVDHGVPRVVAASTNQAAKWYEQPYFQGRRDRVTPEDYPRPDSFYGWAKAAYESLGFLYACGSLGRALEVIQLRIVVPREIDPELFVDQPAHRYVRELAGYISERDLRQLFVKSIETPDIADEYGVPFHIFYGVSDNARKFWSITNAREVIGYQPQDDSERRFAADIARLLHG</sequence>
<organism evidence="3 4">
    <name type="scientific">Actinopolymorpha pittospori</name>
    <dbReference type="NCBI Taxonomy" id="648752"/>
    <lineage>
        <taxon>Bacteria</taxon>
        <taxon>Bacillati</taxon>
        <taxon>Actinomycetota</taxon>
        <taxon>Actinomycetes</taxon>
        <taxon>Propionibacteriales</taxon>
        <taxon>Actinopolymorphaceae</taxon>
        <taxon>Actinopolymorpha</taxon>
    </lineage>
</organism>
<gene>
    <name evidence="3" type="ORF">HEB94_008873</name>
</gene>
<feature type="domain" description="NAD-dependent epimerase/dehydratase" evidence="2">
    <location>
        <begin position="35"/>
        <end position="180"/>
    </location>
</feature>
<dbReference type="SUPFAM" id="SSF51735">
    <property type="entry name" value="NAD(P)-binding Rossmann-fold domains"/>
    <property type="match status" value="1"/>
</dbReference>
<dbReference type="InterPro" id="IPR001509">
    <property type="entry name" value="Epimerase_deHydtase"/>
</dbReference>
<proteinExistence type="predicted"/>
<dbReference type="Gene3D" id="3.40.50.720">
    <property type="entry name" value="NAD(P)-binding Rossmann-like Domain"/>
    <property type="match status" value="1"/>
</dbReference>
<dbReference type="Pfam" id="PF01370">
    <property type="entry name" value="Epimerase"/>
    <property type="match status" value="1"/>
</dbReference>
<dbReference type="RefSeq" id="WP_192755147.1">
    <property type="nucleotide sequence ID" value="NZ_BAABJL010000222.1"/>
</dbReference>
<evidence type="ECO:0000313" key="3">
    <source>
        <dbReference type="EMBL" id="MBE1612025.1"/>
    </source>
</evidence>
<evidence type="ECO:0000256" key="1">
    <source>
        <dbReference type="SAM" id="MobiDB-lite"/>
    </source>
</evidence>
<evidence type="ECO:0000259" key="2">
    <source>
        <dbReference type="Pfam" id="PF01370"/>
    </source>
</evidence>
<evidence type="ECO:0000313" key="4">
    <source>
        <dbReference type="Proteomes" id="UP000638648"/>
    </source>
</evidence>
<reference evidence="3" key="1">
    <citation type="submission" date="2020-10" db="EMBL/GenBank/DDBJ databases">
        <title>Sequencing the genomes of 1000 actinobacteria strains.</title>
        <authorList>
            <person name="Klenk H.-P."/>
        </authorList>
    </citation>
    <scope>NUCLEOTIDE SEQUENCE</scope>
    <source>
        <strain evidence="3">DSM 45354</strain>
    </source>
</reference>
<name>A0A927NBZ8_9ACTN</name>
<keyword evidence="4" id="KW-1185">Reference proteome</keyword>
<feature type="region of interest" description="Disordered" evidence="1">
    <location>
        <begin position="1"/>
        <end position="31"/>
    </location>
</feature>
<dbReference type="EMBL" id="JADBEM010000001">
    <property type="protein sequence ID" value="MBE1612025.1"/>
    <property type="molecule type" value="Genomic_DNA"/>
</dbReference>